<dbReference type="AlphaFoldDB" id="A0A0H2WBM6"/>
<feature type="compositionally biased region" description="Basic residues" evidence="1">
    <location>
        <begin position="123"/>
        <end position="135"/>
    </location>
</feature>
<dbReference type="KEGG" id="bma:BMAA0983"/>
<feature type="region of interest" description="Disordered" evidence="1">
    <location>
        <begin position="97"/>
        <end position="180"/>
    </location>
</feature>
<protein>
    <submittedName>
        <fullName evidence="2">Uncharacterized protein</fullName>
    </submittedName>
</protein>
<name>A0A0H2WBM6_BURMA</name>
<evidence type="ECO:0000256" key="1">
    <source>
        <dbReference type="SAM" id="MobiDB-lite"/>
    </source>
</evidence>
<accession>A0A0H2WBM6</accession>
<dbReference type="Proteomes" id="UP000006693">
    <property type="component" value="Chromosome 2"/>
</dbReference>
<proteinExistence type="predicted"/>
<sequence>MHPCACARGATRHTFAWRASARRDARGRTRRALEAPRRRNIEALRIRARRRRHRASDSFTVHPRHGLREIVIVRSDRIPLYRRGRRALHHVRVLPPQHGSVQAADRQGLRSRRHARVPAPVAARRRAQARRSRPARHADLRAGQEPPGHPRRAAEKKGRAAGVGRPFPDQAGRPGPDLRDTQFGARVRAVHRYARRTDAQPHRVRVVDVERIRQPVARRRAFHRDAAQGCARAVGALRRTRAGQRLQAEHVHLAAQAMPDQGLGAGQEIDRLSAVGGAVRFRQAGRRMSARASFAA</sequence>
<reference evidence="2 3" key="1">
    <citation type="journal article" date="2004" name="Proc. Natl. Acad. Sci. U.S.A.">
        <title>Structural flexibility in the Burkholderia mallei genome.</title>
        <authorList>
            <person name="Nierman W.C."/>
            <person name="DeShazer D."/>
            <person name="Kim H.S."/>
            <person name="Tettelin H."/>
            <person name="Nelson K.E."/>
            <person name="Feldblyum T."/>
            <person name="Ulrich R.L."/>
            <person name="Ronning C.M."/>
            <person name="Brinkac L.M."/>
            <person name="Daugherty S.C."/>
            <person name="Davidsen T.D."/>
            <person name="Deboy R.T."/>
            <person name="Dimitrov G."/>
            <person name="Dodson R.J."/>
            <person name="Durkin A.S."/>
            <person name="Gwinn M.L."/>
            <person name="Haft D.H."/>
            <person name="Khouri H."/>
            <person name="Kolonay J.F."/>
            <person name="Madupu R."/>
            <person name="Mohammoud Y."/>
            <person name="Nelson W.C."/>
            <person name="Radune D."/>
            <person name="Romero C.M."/>
            <person name="Sarria S."/>
            <person name="Selengut J."/>
            <person name="Shamblin C."/>
            <person name="Sullivan S.A."/>
            <person name="White O."/>
            <person name="Yu Y."/>
            <person name="Zafar N."/>
            <person name="Zhou L."/>
            <person name="Fraser C.M."/>
        </authorList>
    </citation>
    <scope>NUCLEOTIDE SEQUENCE [LARGE SCALE GENOMIC DNA]</scope>
    <source>
        <strain evidence="2 3">ATCC 23344</strain>
    </source>
</reference>
<dbReference type="HOGENOM" id="CLU_939017_0_0_4"/>
<gene>
    <name evidence="2" type="ordered locus">BMAA0983</name>
</gene>
<keyword evidence="3" id="KW-1185">Reference proteome</keyword>
<evidence type="ECO:0000313" key="2">
    <source>
        <dbReference type="EMBL" id="AAU46195.1"/>
    </source>
</evidence>
<dbReference type="EMBL" id="CP000011">
    <property type="protein sequence ID" value="AAU46195.1"/>
    <property type="molecule type" value="Genomic_DNA"/>
</dbReference>
<evidence type="ECO:0000313" key="3">
    <source>
        <dbReference type="Proteomes" id="UP000006693"/>
    </source>
</evidence>
<organism evidence="2 3">
    <name type="scientific">Burkholderia mallei (strain ATCC 23344)</name>
    <dbReference type="NCBI Taxonomy" id="243160"/>
    <lineage>
        <taxon>Bacteria</taxon>
        <taxon>Pseudomonadati</taxon>
        <taxon>Pseudomonadota</taxon>
        <taxon>Betaproteobacteria</taxon>
        <taxon>Burkholderiales</taxon>
        <taxon>Burkholderiaceae</taxon>
        <taxon>Burkholderia</taxon>
        <taxon>pseudomallei group</taxon>
    </lineage>
</organism>